<comment type="caution">
    <text evidence="1">The sequence shown here is derived from an EMBL/GenBank/DDBJ whole genome shotgun (WGS) entry which is preliminary data.</text>
</comment>
<reference evidence="1 2" key="1">
    <citation type="submission" date="2020-02" db="EMBL/GenBank/DDBJ databases">
        <title>Draft genome sequence of Haematococcus lacustris strain NIES-144.</title>
        <authorList>
            <person name="Morimoto D."/>
            <person name="Nakagawa S."/>
            <person name="Yoshida T."/>
            <person name="Sawayama S."/>
        </authorList>
    </citation>
    <scope>NUCLEOTIDE SEQUENCE [LARGE SCALE GENOMIC DNA]</scope>
    <source>
        <strain evidence="1 2">NIES-144</strain>
    </source>
</reference>
<dbReference type="EMBL" id="BLLF01000105">
    <property type="protein sequence ID" value="GFH07608.1"/>
    <property type="molecule type" value="Genomic_DNA"/>
</dbReference>
<dbReference type="AlphaFoldDB" id="A0A699YIA6"/>
<evidence type="ECO:0000313" key="1">
    <source>
        <dbReference type="EMBL" id="GFH07608.1"/>
    </source>
</evidence>
<protein>
    <submittedName>
        <fullName evidence="1">Uncharacterized protein</fullName>
    </submittedName>
</protein>
<proteinExistence type="predicted"/>
<dbReference type="Proteomes" id="UP000485058">
    <property type="component" value="Unassembled WGS sequence"/>
</dbReference>
<accession>A0A699YIA6</accession>
<sequence length="135" mass="14547">MAAVPSAATALASFRRTFKGLDPAGLLLYVALPMMLELSKHNLATYVMQKLIVAAAPHEIVDVGEALAPYVITLLNSNNGRFTPLRTLEVLADRCRDGAEWRSAAAIRAAGPIARLVLDTPEEIMHLATQHFGVV</sequence>
<evidence type="ECO:0000313" key="2">
    <source>
        <dbReference type="Proteomes" id="UP000485058"/>
    </source>
</evidence>
<organism evidence="1 2">
    <name type="scientific">Haematococcus lacustris</name>
    <name type="common">Green alga</name>
    <name type="synonym">Haematococcus pluvialis</name>
    <dbReference type="NCBI Taxonomy" id="44745"/>
    <lineage>
        <taxon>Eukaryota</taxon>
        <taxon>Viridiplantae</taxon>
        <taxon>Chlorophyta</taxon>
        <taxon>core chlorophytes</taxon>
        <taxon>Chlorophyceae</taxon>
        <taxon>CS clade</taxon>
        <taxon>Chlamydomonadales</taxon>
        <taxon>Haematococcaceae</taxon>
        <taxon>Haematococcus</taxon>
    </lineage>
</organism>
<keyword evidence="2" id="KW-1185">Reference proteome</keyword>
<gene>
    <name evidence="1" type="ORF">HaLaN_02435</name>
</gene>
<name>A0A699YIA6_HAELA</name>